<accession>A0A8J5WY66</accession>
<proteinExistence type="predicted"/>
<gene>
    <name evidence="2" type="ORF">GUJ93_ZPchr0012g21478</name>
</gene>
<keyword evidence="3" id="KW-1185">Reference proteome</keyword>
<dbReference type="Proteomes" id="UP000729402">
    <property type="component" value="Unassembled WGS sequence"/>
</dbReference>
<reference evidence="2" key="1">
    <citation type="journal article" date="2021" name="bioRxiv">
        <title>Whole Genome Assembly and Annotation of Northern Wild Rice, Zizania palustris L., Supports a Whole Genome Duplication in the Zizania Genus.</title>
        <authorList>
            <person name="Haas M."/>
            <person name="Kono T."/>
            <person name="Macchietto M."/>
            <person name="Millas R."/>
            <person name="McGilp L."/>
            <person name="Shao M."/>
            <person name="Duquette J."/>
            <person name="Hirsch C.N."/>
            <person name="Kimball J."/>
        </authorList>
    </citation>
    <scope>NUCLEOTIDE SEQUENCE</scope>
    <source>
        <tissue evidence="2">Fresh leaf tissue</tissue>
    </source>
</reference>
<evidence type="ECO:0000313" key="3">
    <source>
        <dbReference type="Proteomes" id="UP000729402"/>
    </source>
</evidence>
<name>A0A8J5WY66_ZIZPA</name>
<dbReference type="AlphaFoldDB" id="A0A8J5WY66"/>
<reference evidence="2" key="2">
    <citation type="submission" date="2021-02" db="EMBL/GenBank/DDBJ databases">
        <authorList>
            <person name="Kimball J.A."/>
            <person name="Haas M.W."/>
            <person name="Macchietto M."/>
            <person name="Kono T."/>
            <person name="Duquette J."/>
            <person name="Shao M."/>
        </authorList>
    </citation>
    <scope>NUCLEOTIDE SEQUENCE</scope>
    <source>
        <tissue evidence="2">Fresh leaf tissue</tissue>
    </source>
</reference>
<feature type="region of interest" description="Disordered" evidence="1">
    <location>
        <begin position="138"/>
        <end position="158"/>
    </location>
</feature>
<organism evidence="2 3">
    <name type="scientific">Zizania palustris</name>
    <name type="common">Northern wild rice</name>
    <dbReference type="NCBI Taxonomy" id="103762"/>
    <lineage>
        <taxon>Eukaryota</taxon>
        <taxon>Viridiplantae</taxon>
        <taxon>Streptophyta</taxon>
        <taxon>Embryophyta</taxon>
        <taxon>Tracheophyta</taxon>
        <taxon>Spermatophyta</taxon>
        <taxon>Magnoliopsida</taxon>
        <taxon>Liliopsida</taxon>
        <taxon>Poales</taxon>
        <taxon>Poaceae</taxon>
        <taxon>BOP clade</taxon>
        <taxon>Oryzoideae</taxon>
        <taxon>Oryzeae</taxon>
        <taxon>Zizaniinae</taxon>
        <taxon>Zizania</taxon>
    </lineage>
</organism>
<dbReference type="EMBL" id="JAAALK010000080">
    <property type="protein sequence ID" value="KAG8095557.1"/>
    <property type="molecule type" value="Genomic_DNA"/>
</dbReference>
<sequence length="158" mass="17629">MALPPHQPFEFYALVRGGGNGINAQLPEFVPRVAAAVVAPSLDCLHSLHLLPSAILVFHVVHDGLVGFVAIAPAQLVFLRSEARSQISFFHTQLVMQNMPIIFAGIPFATGHTIFSRIIQNVRLRFIYRVMVRRHRHRSRTDQPDSTESSRWAGGGRQ</sequence>
<evidence type="ECO:0000256" key="1">
    <source>
        <dbReference type="SAM" id="MobiDB-lite"/>
    </source>
</evidence>
<protein>
    <submittedName>
        <fullName evidence="2">Uncharacterized protein</fullName>
    </submittedName>
</protein>
<comment type="caution">
    <text evidence="2">The sequence shown here is derived from an EMBL/GenBank/DDBJ whole genome shotgun (WGS) entry which is preliminary data.</text>
</comment>
<evidence type="ECO:0000313" key="2">
    <source>
        <dbReference type="EMBL" id="KAG8095557.1"/>
    </source>
</evidence>